<protein>
    <recommendedName>
        <fullName evidence="4">Secreted protein</fullName>
    </recommendedName>
</protein>
<evidence type="ECO:0000313" key="2">
    <source>
        <dbReference type="EMBL" id="KAK4020808.1"/>
    </source>
</evidence>
<evidence type="ECO:0000313" key="3">
    <source>
        <dbReference type="Proteomes" id="UP001234178"/>
    </source>
</evidence>
<proteinExistence type="predicted"/>
<evidence type="ECO:0000256" key="1">
    <source>
        <dbReference type="SAM" id="SignalP"/>
    </source>
</evidence>
<dbReference type="Proteomes" id="UP001234178">
    <property type="component" value="Unassembled WGS sequence"/>
</dbReference>
<dbReference type="EMBL" id="JAOYFB010000036">
    <property type="protein sequence ID" value="KAK4020808.1"/>
    <property type="molecule type" value="Genomic_DNA"/>
</dbReference>
<feature type="signal peptide" evidence="1">
    <location>
        <begin position="1"/>
        <end position="26"/>
    </location>
</feature>
<keyword evidence="1" id="KW-0732">Signal</keyword>
<organism evidence="2 3">
    <name type="scientific">Daphnia magna</name>
    <dbReference type="NCBI Taxonomy" id="35525"/>
    <lineage>
        <taxon>Eukaryota</taxon>
        <taxon>Metazoa</taxon>
        <taxon>Ecdysozoa</taxon>
        <taxon>Arthropoda</taxon>
        <taxon>Crustacea</taxon>
        <taxon>Branchiopoda</taxon>
        <taxon>Diplostraca</taxon>
        <taxon>Cladocera</taxon>
        <taxon>Anomopoda</taxon>
        <taxon>Daphniidae</taxon>
        <taxon>Daphnia</taxon>
    </lineage>
</organism>
<comment type="caution">
    <text evidence="2">The sequence shown here is derived from an EMBL/GenBank/DDBJ whole genome shotgun (WGS) entry which is preliminary data.</text>
</comment>
<gene>
    <name evidence="2" type="ORF">OUZ56_002753</name>
</gene>
<sequence>MEQVLPAFQMHSMFFVMALELSNCMAVKVWTLVSSARHRSVACFRELEWFLTDKAIKQCPQCDRFEDDYQEKSEVFHVA</sequence>
<name>A0ABR0A6N2_9CRUS</name>
<feature type="chain" id="PRO_5045285556" description="Secreted protein" evidence="1">
    <location>
        <begin position="27"/>
        <end position="79"/>
    </location>
</feature>
<evidence type="ECO:0008006" key="4">
    <source>
        <dbReference type="Google" id="ProtNLM"/>
    </source>
</evidence>
<reference evidence="2 3" key="1">
    <citation type="journal article" date="2023" name="Nucleic Acids Res.">
        <title>The hologenome of Daphnia magna reveals possible DNA methylation and microbiome-mediated evolution of the host genome.</title>
        <authorList>
            <person name="Chaturvedi A."/>
            <person name="Li X."/>
            <person name="Dhandapani V."/>
            <person name="Marshall H."/>
            <person name="Kissane S."/>
            <person name="Cuenca-Cambronero M."/>
            <person name="Asole G."/>
            <person name="Calvet F."/>
            <person name="Ruiz-Romero M."/>
            <person name="Marangio P."/>
            <person name="Guigo R."/>
            <person name="Rago D."/>
            <person name="Mirbahai L."/>
            <person name="Eastwood N."/>
            <person name="Colbourne J.K."/>
            <person name="Zhou J."/>
            <person name="Mallon E."/>
            <person name="Orsini L."/>
        </authorList>
    </citation>
    <scope>NUCLEOTIDE SEQUENCE [LARGE SCALE GENOMIC DNA]</scope>
    <source>
        <strain evidence="2">LRV0_1</strain>
    </source>
</reference>
<keyword evidence="3" id="KW-1185">Reference proteome</keyword>
<accession>A0ABR0A6N2</accession>